<proteinExistence type="predicted"/>
<dbReference type="InterPro" id="IPR023220">
    <property type="entry name" value="T4SS_VirB5-domain"/>
</dbReference>
<gene>
    <name evidence="2" type="ORF">MEC_01212</name>
</gene>
<dbReference type="PATRIC" id="fig|1094551.3.peg.1328"/>
<dbReference type="SUPFAM" id="SSF101082">
    <property type="entry name" value="Typo IV secretion system protein TraC"/>
    <property type="match status" value="1"/>
</dbReference>
<dbReference type="CDD" id="cd14262">
    <property type="entry name" value="VirB5_like"/>
    <property type="match status" value="1"/>
</dbReference>
<comment type="caution">
    <text evidence="2">The sequence shown here is derived from an EMBL/GenBank/DDBJ whole genome shotgun (WGS) entry which is preliminary data.</text>
</comment>
<dbReference type="HOGENOM" id="CLU_057828_1_0_5"/>
<accession>J0YJG9</accession>
<dbReference type="Proteomes" id="UP000008761">
    <property type="component" value="Unassembled WGS sequence"/>
</dbReference>
<evidence type="ECO:0000256" key="1">
    <source>
        <dbReference type="SAM" id="Phobius"/>
    </source>
</evidence>
<evidence type="ECO:0000313" key="3">
    <source>
        <dbReference type="Proteomes" id="UP000008761"/>
    </source>
</evidence>
<name>J0YJG9_9HYPH</name>
<sequence length="301" mass="33870">MRKLTITGIMIVLLGTTNSAIAFSWFGGIPEVANTVPATTQYIDDYVKQLSDVRTIVTTPTVQSEPNPPKYKIQILDLIKQHLEMEKKQFEKTDKMYTSITGARENSESENSDNLYFQNPQSIYNKSRKSTLLKDKDITEEKIVFDSVGKARDSINQRSEYAAIVDKAVSLQTFKETENRFTKIKELLQKISQTKDLKSIAELQARLKGKLTMIQNEATKLQMVAYSRNIFANYVSDLAFDGKQNVGYALGGTLILSIISIILLLKLSQLANTLAKGVTFRHLWRLSTLGNNASPNSRTTK</sequence>
<feature type="transmembrane region" description="Helical" evidence="1">
    <location>
        <begin position="246"/>
        <end position="265"/>
    </location>
</feature>
<protein>
    <submittedName>
        <fullName evidence="2">Uncharacterized protein</fullName>
    </submittedName>
</protein>
<dbReference type="AlphaFoldDB" id="J0YJG9"/>
<dbReference type="Gene3D" id="1.20.58.430">
    <property type="entry name" value="Type IV secretion system, VirB5-domain"/>
    <property type="match status" value="1"/>
</dbReference>
<dbReference type="EMBL" id="AIME01000006">
    <property type="protein sequence ID" value="EJF74688.1"/>
    <property type="molecule type" value="Genomic_DNA"/>
</dbReference>
<reference evidence="2 3" key="1">
    <citation type="submission" date="2012-03" db="EMBL/GenBank/DDBJ databases">
        <title>The Genome Sequence of Bartonella alsatica IBS 382.</title>
        <authorList>
            <consortium name="The Broad Institute Genome Sequencing Platform"/>
            <consortium name="The Broad Institute Genome Sequencing Center for Infectious Disease"/>
            <person name="Feldgarden M."/>
            <person name="Kirby J."/>
            <person name="Kosoy M."/>
            <person name="Birtles R."/>
            <person name="Probert W.S."/>
            <person name="Chiaraviglio L."/>
            <person name="Young S.K."/>
            <person name="Zeng Q."/>
            <person name="Gargeya S."/>
            <person name="Fitzgerald M."/>
            <person name="Haas B."/>
            <person name="Abouelleil A."/>
            <person name="Alvarado L."/>
            <person name="Arachchi H.M."/>
            <person name="Berlin A."/>
            <person name="Chapman S.B."/>
            <person name="Gearin G."/>
            <person name="Goldberg J."/>
            <person name="Griggs A."/>
            <person name="Gujja S."/>
            <person name="Hansen M."/>
            <person name="Heiman D."/>
            <person name="Howarth C."/>
            <person name="Larimer J."/>
            <person name="Lui A."/>
            <person name="MacDonald P.J.P."/>
            <person name="McCowen C."/>
            <person name="Montmayeur A."/>
            <person name="Murphy C."/>
            <person name="Neiman D."/>
            <person name="Pearson M."/>
            <person name="Priest M."/>
            <person name="Roberts A."/>
            <person name="Saif S."/>
            <person name="Shea T."/>
            <person name="Sisk P."/>
            <person name="Stolte C."/>
            <person name="Sykes S."/>
            <person name="Wortman J."/>
            <person name="Nusbaum C."/>
            <person name="Birren B."/>
        </authorList>
    </citation>
    <scope>NUCLEOTIDE SEQUENCE [LARGE SCALE GENOMIC DNA]</scope>
    <source>
        <strain evidence="2 3">IBS 382</strain>
    </source>
</reference>
<dbReference type="STRING" id="1094551.MEC_01212"/>
<dbReference type="Pfam" id="PF07996">
    <property type="entry name" value="T4SS"/>
    <property type="match status" value="1"/>
</dbReference>
<keyword evidence="1" id="KW-0812">Transmembrane</keyword>
<evidence type="ECO:0000313" key="2">
    <source>
        <dbReference type="EMBL" id="EJF74688.1"/>
    </source>
</evidence>
<dbReference type="eggNOG" id="COG3704">
    <property type="taxonomic scope" value="Bacteria"/>
</dbReference>
<keyword evidence="1" id="KW-1133">Transmembrane helix</keyword>
<dbReference type="OrthoDB" id="7926589at2"/>
<organism evidence="2 3">
    <name type="scientific">Bartonella alsatica IBS 382</name>
    <dbReference type="NCBI Taxonomy" id="1094551"/>
    <lineage>
        <taxon>Bacteria</taxon>
        <taxon>Pseudomonadati</taxon>
        <taxon>Pseudomonadota</taxon>
        <taxon>Alphaproteobacteria</taxon>
        <taxon>Hyphomicrobiales</taxon>
        <taxon>Bartonellaceae</taxon>
        <taxon>Bartonella</taxon>
    </lineage>
</organism>
<dbReference type="InterPro" id="IPR014158">
    <property type="entry name" value="T4SS_VirB5"/>
</dbReference>
<keyword evidence="1" id="KW-0472">Membrane</keyword>